<name>W6UI96_ECHGR</name>
<gene>
    <name evidence="2" type="ORF">EGR_07298</name>
</gene>
<dbReference type="Pfam" id="PF03099">
    <property type="entry name" value="BPL_LplA_LipB"/>
    <property type="match status" value="1"/>
</dbReference>
<dbReference type="PROSITE" id="PS51733">
    <property type="entry name" value="BPL_LPL_CATALYTIC"/>
    <property type="match status" value="1"/>
</dbReference>
<dbReference type="KEGG" id="egl:EGR_07298"/>
<dbReference type="OMA" id="ELYTSAW"/>
<proteinExistence type="predicted"/>
<dbReference type="GeneID" id="36343013"/>
<dbReference type="Proteomes" id="UP000019149">
    <property type="component" value="Unassembled WGS sequence"/>
</dbReference>
<dbReference type="STRING" id="6210.W6UI96"/>
<accession>W6UI96</accession>
<dbReference type="InterPro" id="IPR045864">
    <property type="entry name" value="aa-tRNA-synth_II/BPL/LPL"/>
</dbReference>
<dbReference type="PANTHER" id="PTHR12835:SF5">
    <property type="entry name" value="BIOTIN--PROTEIN LIGASE"/>
    <property type="match status" value="1"/>
</dbReference>
<sequence length="592" mass="65394">MATLGPWNEMLGYPSGRADFESWAWRSGQGLRGYLKAHMAARLPAGGLVTTWKRGRMAETLRCCWRCLDTKDFPWKKDSIKSIHPSSRLFIKPPNIFCRNFDKQAIDNFKFIVDPSLYTLYALCDNDWMSNVWQNSTKLLIILNKSSVGNERDEIAKVNDYLVEHRGKVLLVLNDDCGHSPGPQSISSASRTPDFLAETNGWIWKVVDGFLCLLNAQATPVMIVVKRDRYEVTSALALLGISCAQNTEKSSLASATTLYTCKPTGSPDAEILECLISLLANATASKVEVISADANKVAFSFADYFASLKETSRLGRHPFWSEEMSSNFSISQKILSKLPKHSGLVLVSAMQTAGVGRRGNQWLSPRGAALFTAHLDLPFSRERQSFYLPHLLSWIQHLPALAVFLALNELLEESRANKSSNLEVRVKWPNDVYAVDKTSNTCTKISGVLASATCTDPGEVRCLVGIGVNVANSKPTTCLHDLIKVGSGDSNAVLPSVATVVGRTLYHLENLINRFECCGSKEIEELYTSAWMHKDQQLKVFEDGREIKCTVVGVDGFGYLRVLSENNEEIVLHPNGNSIDMMAGSVISRGAP</sequence>
<dbReference type="PANTHER" id="PTHR12835">
    <property type="entry name" value="BIOTIN PROTEIN LIGASE"/>
    <property type="match status" value="1"/>
</dbReference>
<dbReference type="GO" id="GO:0005737">
    <property type="term" value="C:cytoplasm"/>
    <property type="evidence" value="ECO:0007669"/>
    <property type="project" value="TreeGrafter"/>
</dbReference>
<dbReference type="OrthoDB" id="10250105at2759"/>
<dbReference type="CTD" id="36343013"/>
<feature type="domain" description="BPL/LPL catalytic" evidence="1">
    <location>
        <begin position="306"/>
        <end position="516"/>
    </location>
</feature>
<evidence type="ECO:0000313" key="2">
    <source>
        <dbReference type="EMBL" id="EUB57827.1"/>
    </source>
</evidence>
<keyword evidence="3" id="KW-1185">Reference proteome</keyword>
<dbReference type="EMBL" id="APAU02000074">
    <property type="protein sequence ID" value="EUB57827.1"/>
    <property type="molecule type" value="Genomic_DNA"/>
</dbReference>
<dbReference type="GO" id="GO:0004077">
    <property type="term" value="F:biotin--[biotin carboxyl-carrier protein] ligase activity"/>
    <property type="evidence" value="ECO:0007669"/>
    <property type="project" value="TreeGrafter"/>
</dbReference>
<protein>
    <submittedName>
        <fullName evidence="2">Biotin--protein ligase</fullName>
    </submittedName>
</protein>
<dbReference type="RefSeq" id="XP_024349023.1">
    <property type="nucleotide sequence ID" value="XM_024496547.1"/>
</dbReference>
<dbReference type="SUPFAM" id="SSF55681">
    <property type="entry name" value="Class II aaRS and biotin synthetases"/>
    <property type="match status" value="1"/>
</dbReference>
<comment type="caution">
    <text evidence="2">The sequence shown here is derived from an EMBL/GenBank/DDBJ whole genome shotgun (WGS) entry which is preliminary data.</text>
</comment>
<reference evidence="2 3" key="1">
    <citation type="journal article" date="2013" name="Nat. Genet.">
        <title>The genome of the hydatid tapeworm Echinococcus granulosus.</title>
        <authorList>
            <person name="Zheng H."/>
            <person name="Zhang W."/>
            <person name="Zhang L."/>
            <person name="Zhang Z."/>
            <person name="Li J."/>
            <person name="Lu G."/>
            <person name="Zhu Y."/>
            <person name="Wang Y."/>
            <person name="Huang Y."/>
            <person name="Liu J."/>
            <person name="Kang H."/>
            <person name="Chen J."/>
            <person name="Wang L."/>
            <person name="Chen A."/>
            <person name="Yu S."/>
            <person name="Gao Z."/>
            <person name="Jin L."/>
            <person name="Gu W."/>
            <person name="Wang Z."/>
            <person name="Zhao L."/>
            <person name="Shi B."/>
            <person name="Wen H."/>
            <person name="Lin R."/>
            <person name="Jones M.K."/>
            <person name="Brejova B."/>
            <person name="Vinar T."/>
            <person name="Zhao G."/>
            <person name="McManus D.P."/>
            <person name="Chen Z."/>
            <person name="Zhou Y."/>
            <person name="Wang S."/>
        </authorList>
    </citation>
    <scope>NUCLEOTIDE SEQUENCE [LARGE SCALE GENOMIC DNA]</scope>
</reference>
<keyword evidence="2" id="KW-0436">Ligase</keyword>
<dbReference type="AlphaFoldDB" id="W6UI96"/>
<evidence type="ECO:0000313" key="3">
    <source>
        <dbReference type="Proteomes" id="UP000019149"/>
    </source>
</evidence>
<evidence type="ECO:0000259" key="1">
    <source>
        <dbReference type="PROSITE" id="PS51733"/>
    </source>
</evidence>
<dbReference type="Gene3D" id="3.30.930.10">
    <property type="entry name" value="Bira Bifunctional Protein, Domain 2"/>
    <property type="match status" value="1"/>
</dbReference>
<organism evidence="2 3">
    <name type="scientific">Echinococcus granulosus</name>
    <name type="common">Hydatid tapeworm</name>
    <dbReference type="NCBI Taxonomy" id="6210"/>
    <lineage>
        <taxon>Eukaryota</taxon>
        <taxon>Metazoa</taxon>
        <taxon>Spiralia</taxon>
        <taxon>Lophotrochozoa</taxon>
        <taxon>Platyhelminthes</taxon>
        <taxon>Cestoda</taxon>
        <taxon>Eucestoda</taxon>
        <taxon>Cyclophyllidea</taxon>
        <taxon>Taeniidae</taxon>
        <taxon>Echinococcus</taxon>
        <taxon>Echinococcus granulosus group</taxon>
    </lineage>
</organism>
<dbReference type="InterPro" id="IPR004143">
    <property type="entry name" value="BPL_LPL_catalytic"/>
</dbReference>